<evidence type="ECO:0000313" key="7">
    <source>
        <dbReference type="EMBL" id="MDO1537817.1"/>
    </source>
</evidence>
<dbReference type="SUPFAM" id="SSF51905">
    <property type="entry name" value="FAD/NAD(P)-binding domain"/>
    <property type="match status" value="1"/>
</dbReference>
<dbReference type="RefSeq" id="WP_301816241.1">
    <property type="nucleotide sequence ID" value="NZ_JAUJZH010000050.1"/>
</dbReference>
<keyword evidence="2" id="KW-0285">Flavoprotein</keyword>
<dbReference type="InterPro" id="IPR036188">
    <property type="entry name" value="FAD/NAD-bd_sf"/>
</dbReference>
<evidence type="ECO:0000256" key="2">
    <source>
        <dbReference type="ARBA" id="ARBA00022630"/>
    </source>
</evidence>
<keyword evidence="5 7" id="KW-0503">Monooxygenase</keyword>
<comment type="caution">
    <text evidence="7">The sequence shown here is derived from an EMBL/GenBank/DDBJ whole genome shotgun (WGS) entry which is preliminary data.</text>
</comment>
<evidence type="ECO:0000256" key="3">
    <source>
        <dbReference type="ARBA" id="ARBA00022827"/>
    </source>
</evidence>
<keyword evidence="4" id="KW-0560">Oxidoreductase</keyword>
<dbReference type="Pfam" id="PF01494">
    <property type="entry name" value="FAD_binding_3"/>
    <property type="match status" value="1"/>
</dbReference>
<comment type="cofactor">
    <cofactor evidence="1">
        <name>FAD</name>
        <dbReference type="ChEBI" id="CHEBI:57692"/>
    </cofactor>
</comment>
<dbReference type="Proteomes" id="UP001169027">
    <property type="component" value="Unassembled WGS sequence"/>
</dbReference>
<dbReference type="PANTHER" id="PTHR13789:SF318">
    <property type="entry name" value="GERANYLGERANYL DIPHOSPHATE REDUCTASE"/>
    <property type="match status" value="1"/>
</dbReference>
<feature type="domain" description="FAD-binding" evidence="6">
    <location>
        <begin position="34"/>
        <end position="368"/>
    </location>
</feature>
<dbReference type="PRINTS" id="PR00420">
    <property type="entry name" value="RNGMNOXGNASE"/>
</dbReference>
<protein>
    <submittedName>
        <fullName evidence="7">FAD-dependent monooxygenase</fullName>
    </submittedName>
</protein>
<dbReference type="Gene3D" id="3.50.50.60">
    <property type="entry name" value="FAD/NAD(P)-binding domain"/>
    <property type="match status" value="1"/>
</dbReference>
<dbReference type="EMBL" id="JAUKVY010000050">
    <property type="protein sequence ID" value="MDO1537817.1"/>
    <property type="molecule type" value="Genomic_DNA"/>
</dbReference>
<evidence type="ECO:0000256" key="4">
    <source>
        <dbReference type="ARBA" id="ARBA00023002"/>
    </source>
</evidence>
<dbReference type="InterPro" id="IPR002938">
    <property type="entry name" value="FAD-bd"/>
</dbReference>
<evidence type="ECO:0000313" key="8">
    <source>
        <dbReference type="Proteomes" id="UP001169027"/>
    </source>
</evidence>
<dbReference type="InterPro" id="IPR050493">
    <property type="entry name" value="FAD-dep_Monooxygenase_BioMet"/>
</dbReference>
<dbReference type="PANTHER" id="PTHR13789">
    <property type="entry name" value="MONOOXYGENASE"/>
    <property type="match status" value="1"/>
</dbReference>
<accession>A0ABT8SIH8</accession>
<dbReference type="GO" id="GO:0004497">
    <property type="term" value="F:monooxygenase activity"/>
    <property type="evidence" value="ECO:0007669"/>
    <property type="project" value="UniProtKB-KW"/>
</dbReference>
<proteinExistence type="predicted"/>
<evidence type="ECO:0000259" key="6">
    <source>
        <dbReference type="Pfam" id="PF01494"/>
    </source>
</evidence>
<evidence type="ECO:0000256" key="5">
    <source>
        <dbReference type="ARBA" id="ARBA00023033"/>
    </source>
</evidence>
<organism evidence="7 8">
    <name type="scientific">Variovorax ginsengisoli</name>
    <dbReference type="NCBI Taxonomy" id="363844"/>
    <lineage>
        <taxon>Bacteria</taxon>
        <taxon>Pseudomonadati</taxon>
        <taxon>Pseudomonadota</taxon>
        <taxon>Betaproteobacteria</taxon>
        <taxon>Burkholderiales</taxon>
        <taxon>Comamonadaceae</taxon>
        <taxon>Variovorax</taxon>
    </lineage>
</organism>
<sequence length="422" mass="46402">MQFLVDCRCPLPVQDRTMPCRSVFDWVEMASRPSVLVIGGGIGGLFAANALIGKGLRVSVYEQASALGEIGAGVFVTPNAVRHLERVGLGPAVERWGARVGPNSCYLRHDGTPIAAVQVSDASGWHAAFGMHRADFVDFLAANLPVGIVHTSHRAIRFEQTDDVARVEFSNGATAEADVVIAADGIHSELRPYVFPPSKPVFHGTISYRGLILRERLPNWPMDRWQMWAGPSRHFLVFPVRHGSMVNYVGFVPTDEEMKESWSAPGDPAVLRREFAGWDPRISDVLQQVDKTFRWALYDREPLPTWTKGRLTLLGDAAHPMLPHLGQGANQAIEDGMALATILAQVDRSQVASSLLAYDRLRRERVAEIQLGARQNGLRLDSTAADLSTRDAELAAHAEFRKRLYAYDVLPDATAAVAAVLR</sequence>
<keyword evidence="3" id="KW-0274">FAD</keyword>
<name>A0ABT8SIH8_9BURK</name>
<dbReference type="SUPFAM" id="SSF54373">
    <property type="entry name" value="FAD-linked reductases, C-terminal domain"/>
    <property type="match status" value="1"/>
</dbReference>
<keyword evidence="8" id="KW-1185">Reference proteome</keyword>
<evidence type="ECO:0000256" key="1">
    <source>
        <dbReference type="ARBA" id="ARBA00001974"/>
    </source>
</evidence>
<gene>
    <name evidence="7" type="ORF">Q2T77_36845</name>
</gene>
<reference evidence="7" key="1">
    <citation type="submission" date="2023-06" db="EMBL/GenBank/DDBJ databases">
        <authorList>
            <person name="Jiang Y."/>
            <person name="Liu Q."/>
        </authorList>
    </citation>
    <scope>NUCLEOTIDE SEQUENCE</scope>
    <source>
        <strain evidence="7">CGMCC 1.12090</strain>
    </source>
</reference>